<dbReference type="Proteomes" id="UP000308671">
    <property type="component" value="Unassembled WGS sequence"/>
</dbReference>
<dbReference type="AlphaFoldDB" id="A0A4S8RB32"/>
<organism evidence="2 3">
    <name type="scientific">Botrytis galanthina</name>
    <dbReference type="NCBI Taxonomy" id="278940"/>
    <lineage>
        <taxon>Eukaryota</taxon>
        <taxon>Fungi</taxon>
        <taxon>Dikarya</taxon>
        <taxon>Ascomycota</taxon>
        <taxon>Pezizomycotina</taxon>
        <taxon>Leotiomycetes</taxon>
        <taxon>Helotiales</taxon>
        <taxon>Sclerotiniaceae</taxon>
        <taxon>Botrytis</taxon>
    </lineage>
</organism>
<feature type="compositionally biased region" description="Low complexity" evidence="1">
    <location>
        <begin position="34"/>
        <end position="45"/>
    </location>
</feature>
<comment type="caution">
    <text evidence="2">The sequence shown here is derived from an EMBL/GenBank/DDBJ whole genome shotgun (WGS) entry which is preliminary data.</text>
</comment>
<sequence length="644" mass="71151">MSSSRSSLPPAVPEQEHNKALKKGAVRFNSFPEQGQSVSSGSNVSRPTKKAGRKTKVDAAELYCLDIATHYDIDLEKDLVSFNVFENRITHVLESLAAVAKQRVPWMSAKVRIFLTGVNDLKVLTKVITKWVPVQVQEILSANAWAVDDVLKAGLTCQTTLGGCYLMVAKANDSSSKKAAKPIVIYVGVGMSSGGLKSRARNHFNPRYRKYNGNKKFYRYIAGEVDGTARSELAIKALCVLSSRADAEKPAFGVISELIEACFCIILGALPEENDVSHVHEFVKYRNMCPENFSCADSVIGANRISPTESIRLHIKGSGRQNGVSPEVKGIDDKSPLAIAAMKRYNCGNSYEESVSPMIARRPGVKEANLFIYFDNGCKIGLPVDLLRYLRVTEEIELTIVWEICDAGSRHQFSYLQEEVDDAELEDAYRLGINVQGVNENGQFFSFWVKRSSQGRDWSDQRNTVNHGGIAKCLSIIEAMEGRMQYPISFNRVPLKTTDERETTEFDIPVLVGGFRTTPASSPHFTNLIIDDVVHGQSFAAAEVCTCDIEYYKCVAYKHDNAVGLREAVILPDNLFVTNEGLEIDRSGRATDNGQDPGYTWVDLVGMAILDVGAPAIPTQIINQVARSWSYFVPNSPDAIFPDN</sequence>
<accession>A0A4S8RB32</accession>
<dbReference type="EMBL" id="PQXL01000011">
    <property type="protein sequence ID" value="THV55268.1"/>
    <property type="molecule type" value="Genomic_DNA"/>
</dbReference>
<proteinExistence type="predicted"/>
<name>A0A4S8RB32_9HELO</name>
<evidence type="ECO:0000313" key="2">
    <source>
        <dbReference type="EMBL" id="THV55268.1"/>
    </source>
</evidence>
<evidence type="ECO:0000256" key="1">
    <source>
        <dbReference type="SAM" id="MobiDB-lite"/>
    </source>
</evidence>
<evidence type="ECO:0000313" key="3">
    <source>
        <dbReference type="Proteomes" id="UP000308671"/>
    </source>
</evidence>
<dbReference type="OrthoDB" id="10339286at2759"/>
<keyword evidence="3" id="KW-1185">Reference proteome</keyword>
<protein>
    <submittedName>
        <fullName evidence="2">Uncharacterized protein</fullName>
    </submittedName>
</protein>
<reference evidence="2 3" key="1">
    <citation type="submission" date="2017-12" db="EMBL/GenBank/DDBJ databases">
        <title>Comparative genomics of Botrytis spp.</title>
        <authorList>
            <person name="Valero-Jimenez C.A."/>
            <person name="Tapia P."/>
            <person name="Veloso J."/>
            <person name="Silva-Moreno E."/>
            <person name="Staats M."/>
            <person name="Valdes J.H."/>
            <person name="Van Kan J.A.L."/>
        </authorList>
    </citation>
    <scope>NUCLEOTIDE SEQUENCE [LARGE SCALE GENOMIC DNA]</scope>
    <source>
        <strain evidence="2 3">MUCL435</strain>
    </source>
</reference>
<gene>
    <name evidence="2" type="ORF">BGAL_0011g00470</name>
</gene>
<feature type="region of interest" description="Disordered" evidence="1">
    <location>
        <begin position="1"/>
        <end position="52"/>
    </location>
</feature>